<organism evidence="4 5">
    <name type="scientific">Morchella conica CCBAS932</name>
    <dbReference type="NCBI Taxonomy" id="1392247"/>
    <lineage>
        <taxon>Eukaryota</taxon>
        <taxon>Fungi</taxon>
        <taxon>Dikarya</taxon>
        <taxon>Ascomycota</taxon>
        <taxon>Pezizomycotina</taxon>
        <taxon>Pezizomycetes</taxon>
        <taxon>Pezizales</taxon>
        <taxon>Morchellaceae</taxon>
        <taxon>Morchella</taxon>
    </lineage>
</organism>
<evidence type="ECO:0000313" key="4">
    <source>
        <dbReference type="EMBL" id="RPB06642.1"/>
    </source>
</evidence>
<dbReference type="AlphaFoldDB" id="A0A3N4KBC2"/>
<feature type="compositionally biased region" description="Basic and acidic residues" evidence="1">
    <location>
        <begin position="155"/>
        <end position="181"/>
    </location>
</feature>
<feature type="region of interest" description="Disordered" evidence="1">
    <location>
        <begin position="128"/>
        <end position="216"/>
    </location>
</feature>
<feature type="signal peptide" evidence="3">
    <location>
        <begin position="1"/>
        <end position="16"/>
    </location>
</feature>
<dbReference type="Proteomes" id="UP000277580">
    <property type="component" value="Unassembled WGS sequence"/>
</dbReference>
<feature type="region of interest" description="Disordered" evidence="1">
    <location>
        <begin position="490"/>
        <end position="541"/>
    </location>
</feature>
<name>A0A3N4KBC2_9PEZI</name>
<evidence type="ECO:0000256" key="1">
    <source>
        <dbReference type="SAM" id="MobiDB-lite"/>
    </source>
</evidence>
<dbReference type="PANTHER" id="PTHR35043">
    <property type="entry name" value="TRANSCRIPTION FACTOR DOMAIN-CONTAINING PROTEIN"/>
    <property type="match status" value="1"/>
</dbReference>
<evidence type="ECO:0000256" key="3">
    <source>
        <dbReference type="SAM" id="SignalP"/>
    </source>
</evidence>
<feature type="transmembrane region" description="Helical" evidence="2">
    <location>
        <begin position="311"/>
        <end position="330"/>
    </location>
</feature>
<feature type="chain" id="PRO_5018177562" evidence="3">
    <location>
        <begin position="17"/>
        <end position="670"/>
    </location>
</feature>
<dbReference type="OrthoDB" id="9451547at2759"/>
<dbReference type="PANTHER" id="PTHR35043:SF7">
    <property type="entry name" value="TRANSCRIPTION FACTOR DOMAIN-CONTAINING PROTEIN"/>
    <property type="match status" value="1"/>
</dbReference>
<feature type="compositionally biased region" description="Basic and acidic residues" evidence="1">
    <location>
        <begin position="499"/>
        <end position="508"/>
    </location>
</feature>
<sequence>MTFKLLLFVLAACVLAAPVPPLTVVPIPPKIIAPTIVAWTDEPKRRGTLSIISTCCVTLGLCVWTAIHPDILVNGSNKKRLKQKLRMSIKALMMPEDILTAARIQWDHARQLHRALVAVDYIMEENKRKEKESMANDSTAPKHTTEQQSPPRNSIDPEKPQRSPDSEYSEKPPLPEEEKTPPEITPVETALPRTSTHGLLSRAKTKKGGKKEKDTTQNLEEDFENFLTMRVAYFVVMGGFVNKYGKTVTCEEFWRAFVRDPEGVKRKVSFKEIVDKGNASMLAKLIVSFQAIWFLIQLIGRRIARAPMALLELHVAIHIISAAGIYVFWWNKSLDVNEPIVLDVTYVPSYKPEDENDQNDFAPWWMMPTLDTHPDQSSIRRTIRGWIFPPNKGEIGFQNYLRERASAQIKEIRDFNGNAPPQGRTVVERCLHCANGEKSSVHSNLKPTGAGSRYGEIRKAVLEVMPWLGPEGTVGSKFVKLLDLIESKKKKKRSKKEGRKADEEKGADSKGSPKVTEEEKKSEKKDEKNGEKKGEKRVEKVAMTSRARREVNMRSISTCLFYLCYAGLHSTSWNDYFPSDVEKWIWRGSCLVIGIVPALLLLFYVIVIIIQEYDHDPEALRKSQVAMGIILGTVYIVAAGALLVEAFISLRKADSGIYKKVPVSAYLPHL</sequence>
<gene>
    <name evidence="4" type="ORF">P167DRAFT_609964</name>
</gene>
<keyword evidence="2" id="KW-0812">Transmembrane</keyword>
<feature type="transmembrane region" description="Helical" evidence="2">
    <location>
        <begin position="589"/>
        <end position="610"/>
    </location>
</feature>
<dbReference type="InParanoid" id="A0A3N4KBC2"/>
<protein>
    <submittedName>
        <fullName evidence="4">Uncharacterized protein</fullName>
    </submittedName>
</protein>
<evidence type="ECO:0000256" key="2">
    <source>
        <dbReference type="SAM" id="Phobius"/>
    </source>
</evidence>
<dbReference type="EMBL" id="ML119247">
    <property type="protein sequence ID" value="RPB06642.1"/>
    <property type="molecule type" value="Genomic_DNA"/>
</dbReference>
<feature type="compositionally biased region" description="Polar residues" evidence="1">
    <location>
        <begin position="135"/>
        <end position="152"/>
    </location>
</feature>
<keyword evidence="3" id="KW-0732">Signal</keyword>
<keyword evidence="2" id="KW-1133">Transmembrane helix</keyword>
<keyword evidence="5" id="KW-1185">Reference proteome</keyword>
<accession>A0A3N4KBC2</accession>
<proteinExistence type="predicted"/>
<reference evidence="4 5" key="1">
    <citation type="journal article" date="2018" name="Nat. Ecol. Evol.">
        <title>Pezizomycetes genomes reveal the molecular basis of ectomycorrhizal truffle lifestyle.</title>
        <authorList>
            <person name="Murat C."/>
            <person name="Payen T."/>
            <person name="Noel B."/>
            <person name="Kuo A."/>
            <person name="Morin E."/>
            <person name="Chen J."/>
            <person name="Kohler A."/>
            <person name="Krizsan K."/>
            <person name="Balestrini R."/>
            <person name="Da Silva C."/>
            <person name="Montanini B."/>
            <person name="Hainaut M."/>
            <person name="Levati E."/>
            <person name="Barry K.W."/>
            <person name="Belfiori B."/>
            <person name="Cichocki N."/>
            <person name="Clum A."/>
            <person name="Dockter R.B."/>
            <person name="Fauchery L."/>
            <person name="Guy J."/>
            <person name="Iotti M."/>
            <person name="Le Tacon F."/>
            <person name="Lindquist E.A."/>
            <person name="Lipzen A."/>
            <person name="Malagnac F."/>
            <person name="Mello A."/>
            <person name="Molinier V."/>
            <person name="Miyauchi S."/>
            <person name="Poulain J."/>
            <person name="Riccioni C."/>
            <person name="Rubini A."/>
            <person name="Sitrit Y."/>
            <person name="Splivallo R."/>
            <person name="Traeger S."/>
            <person name="Wang M."/>
            <person name="Zifcakova L."/>
            <person name="Wipf D."/>
            <person name="Zambonelli A."/>
            <person name="Paolocci F."/>
            <person name="Nowrousian M."/>
            <person name="Ottonello S."/>
            <person name="Baldrian P."/>
            <person name="Spatafora J.W."/>
            <person name="Henrissat B."/>
            <person name="Nagy L.G."/>
            <person name="Aury J.M."/>
            <person name="Wincker P."/>
            <person name="Grigoriev I.V."/>
            <person name="Bonfante P."/>
            <person name="Martin F.M."/>
        </authorList>
    </citation>
    <scope>NUCLEOTIDE SEQUENCE [LARGE SCALE GENOMIC DNA]</scope>
    <source>
        <strain evidence="4 5">CCBAS932</strain>
    </source>
</reference>
<evidence type="ECO:0000313" key="5">
    <source>
        <dbReference type="Proteomes" id="UP000277580"/>
    </source>
</evidence>
<feature type="transmembrane region" description="Helical" evidence="2">
    <location>
        <begin position="625"/>
        <end position="650"/>
    </location>
</feature>
<keyword evidence="2" id="KW-0472">Membrane</keyword>
<feature type="compositionally biased region" description="Basic and acidic residues" evidence="1">
    <location>
        <begin position="515"/>
        <end position="540"/>
    </location>
</feature>